<dbReference type="InterPro" id="IPR009858">
    <property type="entry name" value="DUF1415"/>
</dbReference>
<keyword evidence="2" id="KW-1185">Reference proteome</keyword>
<comment type="caution">
    <text evidence="1">The sequence shown here is derived from an EMBL/GenBank/DDBJ whole genome shotgun (WGS) entry which is preliminary data.</text>
</comment>
<accession>A0A9W7BS38</accession>
<name>A0A9W7BS38_9STRA</name>
<reference evidence="2" key="1">
    <citation type="journal article" date="2023" name="Commun. Biol.">
        <title>Genome analysis of Parmales, the sister group of diatoms, reveals the evolutionary specialization of diatoms from phago-mixotrophs to photoautotrophs.</title>
        <authorList>
            <person name="Ban H."/>
            <person name="Sato S."/>
            <person name="Yoshikawa S."/>
            <person name="Yamada K."/>
            <person name="Nakamura Y."/>
            <person name="Ichinomiya M."/>
            <person name="Sato N."/>
            <person name="Blanc-Mathieu R."/>
            <person name="Endo H."/>
            <person name="Kuwata A."/>
            <person name="Ogata H."/>
        </authorList>
    </citation>
    <scope>NUCLEOTIDE SEQUENCE [LARGE SCALE GENOMIC DNA]</scope>
    <source>
        <strain evidence="2">NIES 3699</strain>
    </source>
</reference>
<dbReference type="AlphaFoldDB" id="A0A9W7BS38"/>
<organism evidence="1 2">
    <name type="scientific">Triparma verrucosa</name>
    <dbReference type="NCBI Taxonomy" id="1606542"/>
    <lineage>
        <taxon>Eukaryota</taxon>
        <taxon>Sar</taxon>
        <taxon>Stramenopiles</taxon>
        <taxon>Ochrophyta</taxon>
        <taxon>Bolidophyceae</taxon>
        <taxon>Parmales</taxon>
        <taxon>Triparmaceae</taxon>
        <taxon>Triparma</taxon>
    </lineage>
</organism>
<dbReference type="Pfam" id="PF07209">
    <property type="entry name" value="DUF1415"/>
    <property type="match status" value="1"/>
</dbReference>
<evidence type="ECO:0000313" key="1">
    <source>
        <dbReference type="EMBL" id="GMH91628.1"/>
    </source>
</evidence>
<dbReference type="Proteomes" id="UP001165160">
    <property type="component" value="Unassembled WGS sequence"/>
</dbReference>
<evidence type="ECO:0000313" key="2">
    <source>
        <dbReference type="Proteomes" id="UP001165160"/>
    </source>
</evidence>
<dbReference type="EMBL" id="BRXX01000117">
    <property type="protein sequence ID" value="GMH91628.1"/>
    <property type="molecule type" value="Genomic_DNA"/>
</dbReference>
<proteinExistence type="predicted"/>
<protein>
    <submittedName>
        <fullName evidence="1">Uncharacterized protein</fullName>
    </submittedName>
</protein>
<gene>
    <name evidence="1" type="ORF">TrVE_jg5555</name>
</gene>
<sequence>MIRSISSLSAHSAVTSGLGSSSQCPVTITNRWLRNFVLPLNLCPFASRPLLHKPDELTIINFTETDPSKLTDLVLTESSKLSSLDSYPKKKRGTTIIILSLPIPTITDTFTSYMSYISSSVETLPPFTSSSIQVAAFHPSFTFSDADVNDFTNYVNRSPYPMLHLLREEEVGRAVEEWEEKGKGNIWENNYDVLRSFSSVSSLEDVALTGHVPPLIKEILKKRSS</sequence>